<evidence type="ECO:0000313" key="4">
    <source>
        <dbReference type="Proteomes" id="UP000516404"/>
    </source>
</evidence>
<dbReference type="GO" id="GO:0016740">
    <property type="term" value="F:transferase activity"/>
    <property type="evidence" value="ECO:0007669"/>
    <property type="project" value="UniProtKB-KW"/>
</dbReference>
<dbReference type="Gene3D" id="2.160.10.10">
    <property type="entry name" value="Hexapeptide repeat proteins"/>
    <property type="match status" value="1"/>
</dbReference>
<dbReference type="PANTHER" id="PTHR23416">
    <property type="entry name" value="SIALIC ACID SYNTHASE-RELATED"/>
    <property type="match status" value="1"/>
</dbReference>
<accession>A0A7H2BGW3</accession>
<dbReference type="EMBL" id="CP061539">
    <property type="protein sequence ID" value="QNV38909.1"/>
    <property type="molecule type" value="Genomic_DNA"/>
</dbReference>
<evidence type="ECO:0008006" key="5">
    <source>
        <dbReference type="Google" id="ProtNLM"/>
    </source>
</evidence>
<dbReference type="InterPro" id="IPR001451">
    <property type="entry name" value="Hexapep"/>
</dbReference>
<proteinExistence type="predicted"/>
<dbReference type="InterPro" id="IPR018357">
    <property type="entry name" value="Hexapep_transf_CS"/>
</dbReference>
<keyword evidence="1" id="KW-0808">Transferase</keyword>
<protein>
    <recommendedName>
        <fullName evidence="5">Acyltransferase</fullName>
    </recommendedName>
</protein>
<organism evidence="3 4">
    <name type="scientific">Rothia terrae</name>
    <dbReference type="NCBI Taxonomy" id="396015"/>
    <lineage>
        <taxon>Bacteria</taxon>
        <taxon>Bacillati</taxon>
        <taxon>Actinomycetota</taxon>
        <taxon>Actinomycetes</taxon>
        <taxon>Micrococcales</taxon>
        <taxon>Micrococcaceae</taxon>
        <taxon>Rothia</taxon>
    </lineage>
</organism>
<evidence type="ECO:0000256" key="1">
    <source>
        <dbReference type="ARBA" id="ARBA00022679"/>
    </source>
</evidence>
<dbReference type="AlphaFoldDB" id="A0A7H2BGW3"/>
<name>A0A7H2BGW3_9MICC</name>
<sequence length="93" mass="9090">MDNVTIGSHCVLADNVLINSATHIQGNLKNVRGTGSITVGSHVFIGQNATVLGGVTIGDNAVIGAGAVVTQDVPAGATVGGVPARVLNSSSNA</sequence>
<dbReference type="SUPFAM" id="SSF51161">
    <property type="entry name" value="Trimeric LpxA-like enzymes"/>
    <property type="match status" value="1"/>
</dbReference>
<dbReference type="InterPro" id="IPR011004">
    <property type="entry name" value="Trimer_LpxA-like_sf"/>
</dbReference>
<dbReference type="Proteomes" id="UP000516404">
    <property type="component" value="Chromosome"/>
</dbReference>
<keyword evidence="2" id="KW-0677">Repeat</keyword>
<gene>
    <name evidence="3" type="ORF">IDM49_08885</name>
</gene>
<dbReference type="Pfam" id="PF00132">
    <property type="entry name" value="Hexapep"/>
    <property type="match status" value="1"/>
</dbReference>
<dbReference type="PROSITE" id="PS00101">
    <property type="entry name" value="HEXAPEP_TRANSFERASES"/>
    <property type="match status" value="1"/>
</dbReference>
<dbReference type="KEGG" id="rter:IDM49_08885"/>
<evidence type="ECO:0000313" key="3">
    <source>
        <dbReference type="EMBL" id="QNV38909.1"/>
    </source>
</evidence>
<reference evidence="3 4" key="1">
    <citation type="submission" date="2020-09" db="EMBL/GenBank/DDBJ databases">
        <title>Investigation of environmental microbes.</title>
        <authorList>
            <person name="Ou Y."/>
            <person name="Kang Q."/>
        </authorList>
    </citation>
    <scope>NUCLEOTIDE SEQUENCE [LARGE SCALE GENOMIC DNA]</scope>
    <source>
        <strain evidence="3 4">KJZ-14</strain>
    </source>
</reference>
<keyword evidence="4" id="KW-1185">Reference proteome</keyword>
<dbReference type="InterPro" id="IPR051159">
    <property type="entry name" value="Hexapeptide_acetyltransf"/>
</dbReference>
<evidence type="ECO:0000256" key="2">
    <source>
        <dbReference type="ARBA" id="ARBA00022737"/>
    </source>
</evidence>